<feature type="transmembrane region" description="Helical" evidence="1">
    <location>
        <begin position="34"/>
        <end position="52"/>
    </location>
</feature>
<protein>
    <recommendedName>
        <fullName evidence="4">Transmembrane protein</fullName>
    </recommendedName>
</protein>
<evidence type="ECO:0008006" key="4">
    <source>
        <dbReference type="Google" id="ProtNLM"/>
    </source>
</evidence>
<sequence length="69" mass="8203">MRAGMTSEDDLQNYSWVVTSWQQQQHRPLQHRSTMILILAVYMAAWLFSFAISDKVRFRQLSIFEDEPP</sequence>
<comment type="caution">
    <text evidence="2">The sequence shown here is derived from an EMBL/GenBank/DDBJ whole genome shotgun (WGS) entry which is preliminary data.</text>
</comment>
<keyword evidence="1" id="KW-1133">Transmembrane helix</keyword>
<evidence type="ECO:0000313" key="2">
    <source>
        <dbReference type="EMBL" id="KAG7341879.1"/>
    </source>
</evidence>
<reference evidence="2" key="2">
    <citation type="submission" date="2021-04" db="EMBL/GenBank/DDBJ databases">
        <authorList>
            <person name="Podell S."/>
        </authorList>
    </citation>
    <scope>NUCLEOTIDE SEQUENCE</scope>
    <source>
        <strain evidence="2">Hildebrandi</strain>
    </source>
</reference>
<accession>A0A9K3PE76</accession>
<dbReference type="Proteomes" id="UP000693970">
    <property type="component" value="Unassembled WGS sequence"/>
</dbReference>
<dbReference type="AlphaFoldDB" id="A0A9K3PE76"/>
<proteinExistence type="predicted"/>
<evidence type="ECO:0000256" key="1">
    <source>
        <dbReference type="SAM" id="Phobius"/>
    </source>
</evidence>
<keyword evidence="1" id="KW-0812">Transmembrane</keyword>
<evidence type="ECO:0000313" key="3">
    <source>
        <dbReference type="Proteomes" id="UP000693970"/>
    </source>
</evidence>
<name>A0A9K3PE76_9STRA</name>
<keyword evidence="1" id="KW-0472">Membrane</keyword>
<gene>
    <name evidence="2" type="ORF">IV203_006971</name>
</gene>
<keyword evidence="3" id="KW-1185">Reference proteome</keyword>
<dbReference type="EMBL" id="JAGRRH010000025">
    <property type="protein sequence ID" value="KAG7341879.1"/>
    <property type="molecule type" value="Genomic_DNA"/>
</dbReference>
<organism evidence="2 3">
    <name type="scientific">Nitzschia inconspicua</name>
    <dbReference type="NCBI Taxonomy" id="303405"/>
    <lineage>
        <taxon>Eukaryota</taxon>
        <taxon>Sar</taxon>
        <taxon>Stramenopiles</taxon>
        <taxon>Ochrophyta</taxon>
        <taxon>Bacillariophyta</taxon>
        <taxon>Bacillariophyceae</taxon>
        <taxon>Bacillariophycidae</taxon>
        <taxon>Bacillariales</taxon>
        <taxon>Bacillariaceae</taxon>
        <taxon>Nitzschia</taxon>
    </lineage>
</organism>
<reference evidence="2" key="1">
    <citation type="journal article" date="2021" name="Sci. Rep.">
        <title>Diploid genomic architecture of Nitzschia inconspicua, an elite biomass production diatom.</title>
        <authorList>
            <person name="Oliver A."/>
            <person name="Podell S."/>
            <person name="Pinowska A."/>
            <person name="Traller J.C."/>
            <person name="Smith S.R."/>
            <person name="McClure R."/>
            <person name="Beliaev A."/>
            <person name="Bohutskyi P."/>
            <person name="Hill E.A."/>
            <person name="Rabines A."/>
            <person name="Zheng H."/>
            <person name="Allen L.Z."/>
            <person name="Kuo A."/>
            <person name="Grigoriev I.V."/>
            <person name="Allen A.E."/>
            <person name="Hazlebeck D."/>
            <person name="Allen E.E."/>
        </authorList>
    </citation>
    <scope>NUCLEOTIDE SEQUENCE</scope>
    <source>
        <strain evidence="2">Hildebrandi</strain>
    </source>
</reference>